<dbReference type="RefSeq" id="XP_052738879.1">
    <property type="nucleotide sequence ID" value="XM_052882919.1"/>
</dbReference>
<organism evidence="9 10">
    <name type="scientific">Bicyclus anynana</name>
    <name type="common">Squinting bush brown butterfly</name>
    <dbReference type="NCBI Taxonomy" id="110368"/>
    <lineage>
        <taxon>Eukaryota</taxon>
        <taxon>Metazoa</taxon>
        <taxon>Ecdysozoa</taxon>
        <taxon>Arthropoda</taxon>
        <taxon>Hexapoda</taxon>
        <taxon>Insecta</taxon>
        <taxon>Pterygota</taxon>
        <taxon>Neoptera</taxon>
        <taxon>Endopterygota</taxon>
        <taxon>Lepidoptera</taxon>
        <taxon>Glossata</taxon>
        <taxon>Ditrysia</taxon>
        <taxon>Papilionoidea</taxon>
        <taxon>Nymphalidae</taxon>
        <taxon>Satyrinae</taxon>
        <taxon>Satyrini</taxon>
        <taxon>Mycalesina</taxon>
        <taxon>Bicyclus</taxon>
    </lineage>
</organism>
<evidence type="ECO:0000256" key="7">
    <source>
        <dbReference type="SAM" id="SignalP"/>
    </source>
</evidence>
<gene>
    <name evidence="10" type="primary">LOC112045884</name>
</gene>
<dbReference type="Gene3D" id="2.40.10.10">
    <property type="entry name" value="Trypsin-like serine proteases"/>
    <property type="match status" value="1"/>
</dbReference>
<dbReference type="PROSITE" id="PS50240">
    <property type="entry name" value="TRYPSIN_DOM"/>
    <property type="match status" value="1"/>
</dbReference>
<dbReference type="PROSITE" id="PS00134">
    <property type="entry name" value="TRYPSIN_HIS"/>
    <property type="match status" value="1"/>
</dbReference>
<dbReference type="InterPro" id="IPR009003">
    <property type="entry name" value="Peptidase_S1_PA"/>
</dbReference>
<comment type="similarity">
    <text evidence="1">Belongs to the peptidase S1 family.</text>
</comment>
<dbReference type="CDD" id="cd00190">
    <property type="entry name" value="Tryp_SPc"/>
    <property type="match status" value="1"/>
</dbReference>
<feature type="domain" description="Peptidase S1" evidence="8">
    <location>
        <begin position="45"/>
        <end position="286"/>
    </location>
</feature>
<dbReference type="InterPro" id="IPR033116">
    <property type="entry name" value="TRYPSIN_SER"/>
</dbReference>
<dbReference type="PANTHER" id="PTHR24276:SF91">
    <property type="entry name" value="AT26814P-RELATED"/>
    <property type="match status" value="1"/>
</dbReference>
<reference evidence="10" key="1">
    <citation type="submission" date="2025-08" db="UniProtKB">
        <authorList>
            <consortium name="RefSeq"/>
        </authorList>
    </citation>
    <scope>IDENTIFICATION</scope>
</reference>
<dbReference type="InterPro" id="IPR050430">
    <property type="entry name" value="Peptidase_S1"/>
</dbReference>
<feature type="signal peptide" evidence="7">
    <location>
        <begin position="1"/>
        <end position="18"/>
    </location>
</feature>
<dbReference type="InterPro" id="IPR043504">
    <property type="entry name" value="Peptidase_S1_PA_chymotrypsin"/>
</dbReference>
<evidence type="ECO:0000259" key="8">
    <source>
        <dbReference type="PROSITE" id="PS50240"/>
    </source>
</evidence>
<evidence type="ECO:0000256" key="2">
    <source>
        <dbReference type="ARBA" id="ARBA00022670"/>
    </source>
</evidence>
<accession>A0ABM3LIK8</accession>
<evidence type="ECO:0000256" key="4">
    <source>
        <dbReference type="ARBA" id="ARBA00022825"/>
    </source>
</evidence>
<evidence type="ECO:0000256" key="3">
    <source>
        <dbReference type="ARBA" id="ARBA00022801"/>
    </source>
</evidence>
<keyword evidence="7" id="KW-0732">Signal</keyword>
<dbReference type="InterPro" id="IPR001314">
    <property type="entry name" value="Peptidase_S1A"/>
</dbReference>
<name>A0ABM3LIK8_BICAN</name>
<evidence type="ECO:0000256" key="1">
    <source>
        <dbReference type="ARBA" id="ARBA00007664"/>
    </source>
</evidence>
<evidence type="ECO:0000256" key="6">
    <source>
        <dbReference type="RuleBase" id="RU363034"/>
    </source>
</evidence>
<dbReference type="GeneID" id="112045884"/>
<dbReference type="Pfam" id="PF00089">
    <property type="entry name" value="Trypsin"/>
    <property type="match status" value="1"/>
</dbReference>
<keyword evidence="3 6" id="KW-0378">Hydrolase</keyword>
<evidence type="ECO:0000313" key="9">
    <source>
        <dbReference type="Proteomes" id="UP001652582"/>
    </source>
</evidence>
<keyword evidence="4 6" id="KW-0720">Serine protease</keyword>
<feature type="chain" id="PRO_5045665363" evidence="7">
    <location>
        <begin position="19"/>
        <end position="312"/>
    </location>
</feature>
<keyword evidence="5" id="KW-1015">Disulfide bond</keyword>
<dbReference type="PRINTS" id="PR00722">
    <property type="entry name" value="CHYMOTRYPSIN"/>
</dbReference>
<dbReference type="SUPFAM" id="SSF50494">
    <property type="entry name" value="Trypsin-like serine proteases"/>
    <property type="match status" value="1"/>
</dbReference>
<dbReference type="InterPro" id="IPR001254">
    <property type="entry name" value="Trypsin_dom"/>
</dbReference>
<dbReference type="PROSITE" id="PS00135">
    <property type="entry name" value="TRYPSIN_SER"/>
    <property type="match status" value="1"/>
</dbReference>
<keyword evidence="9" id="KW-1185">Reference proteome</keyword>
<dbReference type="PANTHER" id="PTHR24276">
    <property type="entry name" value="POLYSERASE-RELATED"/>
    <property type="match status" value="1"/>
</dbReference>
<sequence>MRGLYIFGLLLFLGVVQAYEYSSLRENEPVYVEDMEPSSTHGGRITGGWEAREGQIPHQVSLRMINAWGSVSACGGSIIHEEWIVTAAHCLANRHTYIVRLGVRNLTQPTIIMEESITNRVMHPNFSETLGWVQPDDIALLKLSKKIVWGHTIQPVRLQNSKQKDVDYTNVQLTASGFGLTNDRAEGGESSEVLMFVNLRGISNDDCLNYYLYMDPQTLCAKYFNDTRQSTCAGDSGSPITHVGRDGRLTQVGIVSFGHRRGCTLGIATGHVRPGYYHEWIRESTGIDFDWDYYERDAVLPDTDSGVQVIDK</sequence>
<keyword evidence="2 6" id="KW-0645">Protease</keyword>
<protein>
    <submittedName>
        <fullName evidence="10">Brachyurin-like</fullName>
    </submittedName>
</protein>
<dbReference type="InterPro" id="IPR018114">
    <property type="entry name" value="TRYPSIN_HIS"/>
</dbReference>
<dbReference type="Proteomes" id="UP001652582">
    <property type="component" value="Chromosome 8"/>
</dbReference>
<evidence type="ECO:0000256" key="5">
    <source>
        <dbReference type="ARBA" id="ARBA00023157"/>
    </source>
</evidence>
<evidence type="ECO:0000313" key="10">
    <source>
        <dbReference type="RefSeq" id="XP_052738879.1"/>
    </source>
</evidence>
<proteinExistence type="inferred from homology"/>
<dbReference type="SMART" id="SM00020">
    <property type="entry name" value="Tryp_SPc"/>
    <property type="match status" value="1"/>
</dbReference>